<accession>A0A2S8F1T0</accession>
<dbReference type="Gene3D" id="3.20.20.150">
    <property type="entry name" value="Divalent-metal-dependent TIM barrel enzymes"/>
    <property type="match status" value="1"/>
</dbReference>
<proteinExistence type="predicted"/>
<evidence type="ECO:0000259" key="1">
    <source>
        <dbReference type="Pfam" id="PF01261"/>
    </source>
</evidence>
<protein>
    <submittedName>
        <fullName evidence="2">Sugar phosphate isomerase/epimerase</fullName>
    </submittedName>
</protein>
<gene>
    <name evidence="2" type="ORF">C5Y96_21865</name>
</gene>
<feature type="domain" description="Xylose isomerase-like TIM barrel" evidence="1">
    <location>
        <begin position="24"/>
        <end position="262"/>
    </location>
</feature>
<name>A0A2S8F1T0_9BACT</name>
<dbReference type="AlphaFoldDB" id="A0A2S8F1T0"/>
<evidence type="ECO:0000313" key="2">
    <source>
        <dbReference type="EMBL" id="PQO26099.1"/>
    </source>
</evidence>
<dbReference type="InterPro" id="IPR013022">
    <property type="entry name" value="Xyl_isomerase-like_TIM-brl"/>
</dbReference>
<dbReference type="PANTHER" id="PTHR12110">
    <property type="entry name" value="HYDROXYPYRUVATE ISOMERASE"/>
    <property type="match status" value="1"/>
</dbReference>
<dbReference type="SUPFAM" id="SSF51658">
    <property type="entry name" value="Xylose isomerase-like"/>
    <property type="match status" value="1"/>
</dbReference>
<dbReference type="InterPro" id="IPR050312">
    <property type="entry name" value="IolE/XylAMocC-like"/>
</dbReference>
<dbReference type="PANTHER" id="PTHR12110:SF52">
    <property type="entry name" value="XYLOSE ISOMERASE"/>
    <property type="match status" value="1"/>
</dbReference>
<dbReference type="InterPro" id="IPR036237">
    <property type="entry name" value="Xyl_isomerase-like_sf"/>
</dbReference>
<evidence type="ECO:0000313" key="3">
    <source>
        <dbReference type="Proteomes" id="UP000240009"/>
    </source>
</evidence>
<dbReference type="OrthoDB" id="9782626at2"/>
<dbReference type="GO" id="GO:0016853">
    <property type="term" value="F:isomerase activity"/>
    <property type="evidence" value="ECO:0007669"/>
    <property type="project" value="UniProtKB-KW"/>
</dbReference>
<reference evidence="2 3" key="1">
    <citation type="submission" date="2018-02" db="EMBL/GenBank/DDBJ databases">
        <title>Comparative genomes isolates from brazilian mangrove.</title>
        <authorList>
            <person name="Araujo J.E."/>
            <person name="Taketani R.G."/>
            <person name="Silva M.C.P."/>
            <person name="Loureco M.V."/>
            <person name="Andreote F.D."/>
        </authorList>
    </citation>
    <scope>NUCLEOTIDE SEQUENCE [LARGE SCALE GENOMIC DNA]</scope>
    <source>
        <strain evidence="2 3">HEX-2 MGV</strain>
    </source>
</reference>
<organism evidence="2 3">
    <name type="scientific">Blastopirellula marina</name>
    <dbReference type="NCBI Taxonomy" id="124"/>
    <lineage>
        <taxon>Bacteria</taxon>
        <taxon>Pseudomonadati</taxon>
        <taxon>Planctomycetota</taxon>
        <taxon>Planctomycetia</taxon>
        <taxon>Pirellulales</taxon>
        <taxon>Pirellulaceae</taxon>
        <taxon>Blastopirellula</taxon>
    </lineage>
</organism>
<keyword evidence="2" id="KW-0413">Isomerase</keyword>
<dbReference type="RefSeq" id="WP_105357843.1">
    <property type="nucleotide sequence ID" value="NZ_PUIA01000069.1"/>
</dbReference>
<dbReference type="EMBL" id="PUIA01000069">
    <property type="protein sequence ID" value="PQO26099.1"/>
    <property type="molecule type" value="Genomic_DNA"/>
</dbReference>
<dbReference type="Pfam" id="PF01261">
    <property type="entry name" value="AP_endonuc_2"/>
    <property type="match status" value="1"/>
</dbReference>
<sequence length="269" mass="30028">MAKFSMNQMTTLRWSFEQDCFRYREAGLSAIHVWRDKLHDFGEAKGAILLEELGLEVSALSWAGGFTGSDGRNYKDAINDAKHAVDLAQELNAGCLIVYSGARGGHISKHAQRLFSGALEELIPYAETHGVTLAIKPIRHKYGCDWTLVRRMTDALQLIDIIDSPRFKLVLDLYEFGDQAEVLDNLHLLVPYLALVQVGDRGCEPLEEPNRCLLGDGHLSLNATIGKLIQLGYDGPFDIELMGRDVQQHEYEHLLAHSMGYLQAMNSAT</sequence>
<dbReference type="Proteomes" id="UP000240009">
    <property type="component" value="Unassembled WGS sequence"/>
</dbReference>
<comment type="caution">
    <text evidence="2">The sequence shown here is derived from an EMBL/GenBank/DDBJ whole genome shotgun (WGS) entry which is preliminary data.</text>
</comment>